<organism evidence="3 4">
    <name type="scientific">Roridomyces roridus</name>
    <dbReference type="NCBI Taxonomy" id="1738132"/>
    <lineage>
        <taxon>Eukaryota</taxon>
        <taxon>Fungi</taxon>
        <taxon>Dikarya</taxon>
        <taxon>Basidiomycota</taxon>
        <taxon>Agaricomycotina</taxon>
        <taxon>Agaricomycetes</taxon>
        <taxon>Agaricomycetidae</taxon>
        <taxon>Agaricales</taxon>
        <taxon>Marasmiineae</taxon>
        <taxon>Mycenaceae</taxon>
        <taxon>Roridomyces</taxon>
    </lineage>
</organism>
<evidence type="ECO:0000256" key="1">
    <source>
        <dbReference type="SAM" id="Coils"/>
    </source>
</evidence>
<evidence type="ECO:0000313" key="3">
    <source>
        <dbReference type="EMBL" id="KAJ7607339.1"/>
    </source>
</evidence>
<feature type="compositionally biased region" description="Low complexity" evidence="2">
    <location>
        <begin position="423"/>
        <end position="449"/>
    </location>
</feature>
<evidence type="ECO:0000313" key="4">
    <source>
        <dbReference type="Proteomes" id="UP001221142"/>
    </source>
</evidence>
<dbReference type="AlphaFoldDB" id="A0AAD7B1P6"/>
<feature type="compositionally biased region" description="Low complexity" evidence="2">
    <location>
        <begin position="392"/>
        <end position="414"/>
    </location>
</feature>
<comment type="caution">
    <text evidence="3">The sequence shown here is derived from an EMBL/GenBank/DDBJ whole genome shotgun (WGS) entry which is preliminary data.</text>
</comment>
<reference evidence="3" key="1">
    <citation type="submission" date="2023-03" db="EMBL/GenBank/DDBJ databases">
        <title>Massive genome expansion in bonnet fungi (Mycena s.s.) driven by repeated elements and novel gene families across ecological guilds.</title>
        <authorList>
            <consortium name="Lawrence Berkeley National Laboratory"/>
            <person name="Harder C.B."/>
            <person name="Miyauchi S."/>
            <person name="Viragh M."/>
            <person name="Kuo A."/>
            <person name="Thoen E."/>
            <person name="Andreopoulos B."/>
            <person name="Lu D."/>
            <person name="Skrede I."/>
            <person name="Drula E."/>
            <person name="Henrissat B."/>
            <person name="Morin E."/>
            <person name="Kohler A."/>
            <person name="Barry K."/>
            <person name="LaButti K."/>
            <person name="Morin E."/>
            <person name="Salamov A."/>
            <person name="Lipzen A."/>
            <person name="Mereny Z."/>
            <person name="Hegedus B."/>
            <person name="Baldrian P."/>
            <person name="Stursova M."/>
            <person name="Weitz H."/>
            <person name="Taylor A."/>
            <person name="Grigoriev I.V."/>
            <person name="Nagy L.G."/>
            <person name="Martin F."/>
            <person name="Kauserud H."/>
        </authorList>
    </citation>
    <scope>NUCLEOTIDE SEQUENCE</scope>
    <source>
        <strain evidence="3">9284</strain>
    </source>
</reference>
<keyword evidence="1" id="KW-0175">Coiled coil</keyword>
<proteinExistence type="predicted"/>
<name>A0AAD7B1P6_9AGAR</name>
<dbReference type="Proteomes" id="UP001221142">
    <property type="component" value="Unassembled WGS sequence"/>
</dbReference>
<feature type="region of interest" description="Disordered" evidence="2">
    <location>
        <begin position="347"/>
        <end position="473"/>
    </location>
</feature>
<sequence length="502" mass="54279">MSTTTQSTVLQNAAYHTQLLDTIAALDYVPSALRQQKELISGFKAQRQQTALTIAVLEKKTKKERKEHEALRDSTARRLAHKLTGQKDKFQAKASKEEREYVEALEKEMQEKRQMVTLETVLSEAEVEHTDLINKLEIHKIAKQDLAALYSQIFDGVTRDYPEDDRLEEQLQAAQAQYDEIQGQLNQESQAYNLLHSADRTLAACRSAVSSALGYSQWDMWGGGTMSDMMERDALNTAEGHAKQAAMFVRQAQSVSPYVQPIGEVSVAQGSILSDVIFDNIFSDMAFHDKIKATQRNVEAVQYNLTSQLTTAEARTNAIGAELNGAAERLTQSRAALNAFRRNVFDQLTGSGEGNPAMPPAYDPQAPALSFPDADSHSQNGYAPPPGPPPSFVGGFSTSGSASSPAPQQQTYTPPLGPPPPAKDLQPSPGFSTSGPASSPAPQPQQQTYTPPPGPPPPPAKDLQPTSGSLHGIEIEISLSPTKVPAAADIIRTALGSSTVCV</sequence>
<dbReference type="PANTHER" id="PTHR21974:SF2">
    <property type="entry name" value="RE15880P"/>
    <property type="match status" value="1"/>
</dbReference>
<keyword evidence="4" id="KW-1185">Reference proteome</keyword>
<gene>
    <name evidence="3" type="ORF">FB45DRAFT_1040309</name>
</gene>
<dbReference type="EMBL" id="JARKIF010000050">
    <property type="protein sequence ID" value="KAJ7607339.1"/>
    <property type="molecule type" value="Genomic_DNA"/>
</dbReference>
<dbReference type="PANTHER" id="PTHR21974">
    <property type="entry name" value="RE15880P"/>
    <property type="match status" value="1"/>
</dbReference>
<protein>
    <submittedName>
        <fullName evidence="3">Uncharacterized protein</fullName>
    </submittedName>
</protein>
<accession>A0AAD7B1P6</accession>
<feature type="coiled-coil region" evidence="1">
    <location>
        <begin position="54"/>
        <end position="115"/>
    </location>
</feature>
<feature type="compositionally biased region" description="Pro residues" evidence="2">
    <location>
        <begin position="450"/>
        <end position="460"/>
    </location>
</feature>
<evidence type="ECO:0000256" key="2">
    <source>
        <dbReference type="SAM" id="MobiDB-lite"/>
    </source>
</evidence>
<feature type="coiled-coil region" evidence="1">
    <location>
        <begin position="164"/>
        <end position="191"/>
    </location>
</feature>